<feature type="domain" description="PPM-type phosphatase" evidence="1">
    <location>
        <begin position="5"/>
        <end position="234"/>
    </location>
</feature>
<comment type="caution">
    <text evidence="2">The sequence shown here is derived from an EMBL/GenBank/DDBJ whole genome shotgun (WGS) entry which is preliminary data.</text>
</comment>
<dbReference type="PROSITE" id="PS51746">
    <property type="entry name" value="PPM_2"/>
    <property type="match status" value="1"/>
</dbReference>
<evidence type="ECO:0000313" key="3">
    <source>
        <dbReference type="Proteomes" id="UP000478417"/>
    </source>
</evidence>
<name>A0A6B2M4S5_9BACT</name>
<keyword evidence="3" id="KW-1185">Reference proteome</keyword>
<dbReference type="Proteomes" id="UP000478417">
    <property type="component" value="Unassembled WGS sequence"/>
</dbReference>
<dbReference type="Pfam" id="PF13672">
    <property type="entry name" value="PP2C_2"/>
    <property type="match status" value="1"/>
</dbReference>
<dbReference type="InterPro" id="IPR001932">
    <property type="entry name" value="PPM-type_phosphatase-like_dom"/>
</dbReference>
<dbReference type="InterPro" id="IPR036457">
    <property type="entry name" value="PPM-type-like_dom_sf"/>
</dbReference>
<dbReference type="RefSeq" id="WP_163966616.1">
    <property type="nucleotide sequence ID" value="NZ_JAAGNX010000003.1"/>
</dbReference>
<organism evidence="2 3">
    <name type="scientific">Oceanipulchritudo coccoides</name>
    <dbReference type="NCBI Taxonomy" id="2706888"/>
    <lineage>
        <taxon>Bacteria</taxon>
        <taxon>Pseudomonadati</taxon>
        <taxon>Verrucomicrobiota</taxon>
        <taxon>Opitutia</taxon>
        <taxon>Puniceicoccales</taxon>
        <taxon>Oceanipulchritudinaceae</taxon>
        <taxon>Oceanipulchritudo</taxon>
    </lineage>
</organism>
<accession>A0A6B2M4S5</accession>
<dbReference type="EMBL" id="JAAGNX010000003">
    <property type="protein sequence ID" value="NDV63282.1"/>
    <property type="molecule type" value="Genomic_DNA"/>
</dbReference>
<protein>
    <submittedName>
        <fullName evidence="2">Serine/threonine-protein phosphatase</fullName>
    </submittedName>
</protein>
<sequence length="234" mass="25733">MIKASFGLTETGSVRRENQDSYLVDPAMGLFAVADGLGGLPNGDRASKLALDILKRQLREHPQMTLEMAIGIINEESRKVGYEIDESGFGTTLTIGRYKAEEEILELVHIGDSAAYLVTNDKAHLITVEHTVAARMIASQFEEACEAIPASAHHTLTQCIGQDLYIDPQVAEFKIQEGDRLFLLTDGVTKALDEESLRESLEVRESLESICQTLTFRIEVAGSPDNYTIAAVEF</sequence>
<dbReference type="CDD" id="cd00143">
    <property type="entry name" value="PP2Cc"/>
    <property type="match status" value="1"/>
</dbReference>
<dbReference type="SUPFAM" id="SSF81606">
    <property type="entry name" value="PP2C-like"/>
    <property type="match status" value="1"/>
</dbReference>
<proteinExistence type="predicted"/>
<evidence type="ECO:0000313" key="2">
    <source>
        <dbReference type="EMBL" id="NDV63282.1"/>
    </source>
</evidence>
<gene>
    <name evidence="2" type="ORF">G0Q06_12525</name>
</gene>
<dbReference type="SMART" id="SM00331">
    <property type="entry name" value="PP2C_SIG"/>
    <property type="match status" value="1"/>
</dbReference>
<reference evidence="2 3" key="1">
    <citation type="submission" date="2020-02" db="EMBL/GenBank/DDBJ databases">
        <title>Albibacoteraceae fam. nov., the first described family within the subdivision 4 Verrucomicrobia.</title>
        <authorList>
            <person name="Xi F."/>
        </authorList>
    </citation>
    <scope>NUCLEOTIDE SEQUENCE [LARGE SCALE GENOMIC DNA]</scope>
    <source>
        <strain evidence="2 3">CK1056</strain>
    </source>
</reference>
<dbReference type="SMART" id="SM00332">
    <property type="entry name" value="PP2Cc"/>
    <property type="match status" value="1"/>
</dbReference>
<dbReference type="AlphaFoldDB" id="A0A6B2M4S5"/>
<dbReference type="Gene3D" id="3.60.40.10">
    <property type="entry name" value="PPM-type phosphatase domain"/>
    <property type="match status" value="1"/>
</dbReference>
<evidence type="ECO:0000259" key="1">
    <source>
        <dbReference type="PROSITE" id="PS51746"/>
    </source>
</evidence>